<comment type="cofactor">
    <cofactor evidence="1 10">
        <name>heme</name>
        <dbReference type="ChEBI" id="CHEBI:30413"/>
    </cofactor>
</comment>
<dbReference type="GO" id="GO:0044550">
    <property type="term" value="P:secondary metabolite biosynthetic process"/>
    <property type="evidence" value="ECO:0007669"/>
    <property type="project" value="UniProtKB-ARBA"/>
</dbReference>
<evidence type="ECO:0000256" key="7">
    <source>
        <dbReference type="ARBA" id="ARBA00023002"/>
    </source>
</evidence>
<dbReference type="AlphaFoldDB" id="A0AAP0LEW9"/>
<proteinExistence type="inferred from homology"/>
<dbReference type="InterPro" id="IPR001128">
    <property type="entry name" value="Cyt_P450"/>
</dbReference>
<dbReference type="Pfam" id="PF00067">
    <property type="entry name" value="p450"/>
    <property type="match status" value="1"/>
</dbReference>
<accession>A0AAP0LEW9</accession>
<keyword evidence="7 11" id="KW-0560">Oxidoreductase</keyword>
<keyword evidence="9" id="KW-0472">Membrane</keyword>
<feature type="binding site" description="axial binding residue" evidence="10">
    <location>
        <position position="231"/>
    </location>
    <ligand>
        <name>heme</name>
        <dbReference type="ChEBI" id="CHEBI:30413"/>
    </ligand>
    <ligandPart>
        <name>Fe</name>
        <dbReference type="ChEBI" id="CHEBI:18248"/>
    </ligandPart>
</feature>
<dbReference type="GO" id="GO:0016705">
    <property type="term" value="F:oxidoreductase activity, acting on paired donors, with incorporation or reduction of molecular oxygen"/>
    <property type="evidence" value="ECO:0007669"/>
    <property type="project" value="InterPro"/>
</dbReference>
<evidence type="ECO:0000313" key="13">
    <source>
        <dbReference type="Proteomes" id="UP001420932"/>
    </source>
</evidence>
<evidence type="ECO:0000256" key="4">
    <source>
        <dbReference type="ARBA" id="ARBA00022692"/>
    </source>
</evidence>
<dbReference type="Gene3D" id="1.10.630.10">
    <property type="entry name" value="Cytochrome P450"/>
    <property type="match status" value="1"/>
</dbReference>
<gene>
    <name evidence="12" type="ORF">Syun_002162</name>
</gene>
<dbReference type="GO" id="GO:0020037">
    <property type="term" value="F:heme binding"/>
    <property type="evidence" value="ECO:0007669"/>
    <property type="project" value="InterPro"/>
</dbReference>
<comment type="subcellular location">
    <subcellularLocation>
        <location evidence="2">Membrane</location>
    </subcellularLocation>
</comment>
<dbReference type="GO" id="GO:0004497">
    <property type="term" value="F:monooxygenase activity"/>
    <property type="evidence" value="ECO:0007669"/>
    <property type="project" value="UniProtKB-KW"/>
</dbReference>
<keyword evidence="11" id="KW-0503">Monooxygenase</keyword>
<dbReference type="PROSITE" id="PS00086">
    <property type="entry name" value="CYTOCHROME_P450"/>
    <property type="match status" value="1"/>
</dbReference>
<evidence type="ECO:0000256" key="8">
    <source>
        <dbReference type="ARBA" id="ARBA00023004"/>
    </source>
</evidence>
<evidence type="ECO:0000256" key="1">
    <source>
        <dbReference type="ARBA" id="ARBA00001971"/>
    </source>
</evidence>
<name>A0AAP0LEW9_9MAGN</name>
<evidence type="ECO:0000256" key="6">
    <source>
        <dbReference type="ARBA" id="ARBA00022989"/>
    </source>
</evidence>
<comment type="similarity">
    <text evidence="11">Belongs to the cytochrome P450 family.</text>
</comment>
<dbReference type="SUPFAM" id="SSF48264">
    <property type="entry name" value="Cytochrome P450"/>
    <property type="match status" value="1"/>
</dbReference>
<sequence length="403" mass="44322">MYDALPFMAWLDFKGDAKAMKNTQKDLDYIMQTWLDEHRAKADQMRGDAINNTRDFLDVLVMMEKTGQFSSAIKDIDTTIKALALTQLVAGVDSMANTMVWVLALLLDNPEMLAKAQIELDTNVGKDRLVEESDIPNLKYLQALLKETLRMYPVGPLLVPHEAMEDCHVAGYFVPRGTGLFINAWTIQRDPNVWAEPDRFMPERFLTTNADMDVKGQSYELLPFGSGRRSCPGVGPALQVMHLTLARILQAFELKTQSGPPPPLPLSSSLSADCCRVDLHCRCSVRLHSEPLLPDPLASGPSSFYARTAAAARLQPAALAGMDKRARHSLSAPLFLGYARAAFIGHLVALPQSDPCRRSSNFPIAASPLLSPPHLPDAGWAAFRGADRPDSSAACLSFVFLLD</sequence>
<evidence type="ECO:0000256" key="3">
    <source>
        <dbReference type="ARBA" id="ARBA00022617"/>
    </source>
</evidence>
<evidence type="ECO:0000313" key="12">
    <source>
        <dbReference type="EMBL" id="KAK9170022.1"/>
    </source>
</evidence>
<keyword evidence="5 10" id="KW-0479">Metal-binding</keyword>
<evidence type="ECO:0000256" key="11">
    <source>
        <dbReference type="RuleBase" id="RU000461"/>
    </source>
</evidence>
<dbReference type="InterPro" id="IPR050651">
    <property type="entry name" value="Plant_Cytochrome_P450_Monoox"/>
</dbReference>
<keyword evidence="13" id="KW-1185">Reference proteome</keyword>
<dbReference type="GO" id="GO:0005506">
    <property type="term" value="F:iron ion binding"/>
    <property type="evidence" value="ECO:0007669"/>
    <property type="project" value="InterPro"/>
</dbReference>
<dbReference type="PANTHER" id="PTHR47947">
    <property type="entry name" value="CYTOCHROME P450 82C3-RELATED"/>
    <property type="match status" value="1"/>
</dbReference>
<dbReference type="PRINTS" id="PR00463">
    <property type="entry name" value="EP450I"/>
</dbReference>
<dbReference type="InterPro" id="IPR002401">
    <property type="entry name" value="Cyt_P450_E_grp-I"/>
</dbReference>
<evidence type="ECO:0000256" key="9">
    <source>
        <dbReference type="ARBA" id="ARBA00023136"/>
    </source>
</evidence>
<evidence type="ECO:0000256" key="2">
    <source>
        <dbReference type="ARBA" id="ARBA00004370"/>
    </source>
</evidence>
<dbReference type="InterPro" id="IPR036396">
    <property type="entry name" value="Cyt_P450_sf"/>
</dbReference>
<organism evidence="12 13">
    <name type="scientific">Stephania yunnanensis</name>
    <dbReference type="NCBI Taxonomy" id="152371"/>
    <lineage>
        <taxon>Eukaryota</taxon>
        <taxon>Viridiplantae</taxon>
        <taxon>Streptophyta</taxon>
        <taxon>Embryophyta</taxon>
        <taxon>Tracheophyta</taxon>
        <taxon>Spermatophyta</taxon>
        <taxon>Magnoliopsida</taxon>
        <taxon>Ranunculales</taxon>
        <taxon>Menispermaceae</taxon>
        <taxon>Menispermoideae</taxon>
        <taxon>Cissampelideae</taxon>
        <taxon>Stephania</taxon>
    </lineage>
</organism>
<protein>
    <recommendedName>
        <fullName evidence="14">Cytochrome P450</fullName>
    </recommendedName>
</protein>
<evidence type="ECO:0000256" key="10">
    <source>
        <dbReference type="PIRSR" id="PIRSR602401-1"/>
    </source>
</evidence>
<dbReference type="PANTHER" id="PTHR47947:SF26">
    <property type="entry name" value="CYTOCHROME P450"/>
    <property type="match status" value="1"/>
</dbReference>
<keyword evidence="8 10" id="KW-0408">Iron</keyword>
<dbReference type="Proteomes" id="UP001420932">
    <property type="component" value="Unassembled WGS sequence"/>
</dbReference>
<keyword evidence="3 10" id="KW-0349">Heme</keyword>
<evidence type="ECO:0008006" key="14">
    <source>
        <dbReference type="Google" id="ProtNLM"/>
    </source>
</evidence>
<dbReference type="PRINTS" id="PR00385">
    <property type="entry name" value="P450"/>
</dbReference>
<keyword evidence="6" id="KW-1133">Transmembrane helix</keyword>
<dbReference type="GO" id="GO:0016020">
    <property type="term" value="C:membrane"/>
    <property type="evidence" value="ECO:0007669"/>
    <property type="project" value="UniProtKB-SubCell"/>
</dbReference>
<reference evidence="12 13" key="1">
    <citation type="submission" date="2024-01" db="EMBL/GenBank/DDBJ databases">
        <title>Genome assemblies of Stephania.</title>
        <authorList>
            <person name="Yang L."/>
        </authorList>
    </citation>
    <scope>NUCLEOTIDE SEQUENCE [LARGE SCALE GENOMIC DNA]</scope>
    <source>
        <strain evidence="12">YNDBR</strain>
        <tissue evidence="12">Leaf</tissue>
    </source>
</reference>
<comment type="caution">
    <text evidence="12">The sequence shown here is derived from an EMBL/GenBank/DDBJ whole genome shotgun (WGS) entry which is preliminary data.</text>
</comment>
<keyword evidence="4" id="KW-0812">Transmembrane</keyword>
<dbReference type="InterPro" id="IPR017972">
    <property type="entry name" value="Cyt_P450_CS"/>
</dbReference>
<dbReference type="EMBL" id="JBBNAF010000001">
    <property type="protein sequence ID" value="KAK9170022.1"/>
    <property type="molecule type" value="Genomic_DNA"/>
</dbReference>
<evidence type="ECO:0000256" key="5">
    <source>
        <dbReference type="ARBA" id="ARBA00022723"/>
    </source>
</evidence>